<accession>A0A1M3L3G3</accession>
<proteinExistence type="predicted"/>
<dbReference type="STRING" id="1895771.BGO89_07745"/>
<organism evidence="1 2">
    <name type="scientific">Candidatus Kapaibacterium thiocyanatum</name>
    <dbReference type="NCBI Taxonomy" id="1895771"/>
    <lineage>
        <taxon>Bacteria</taxon>
        <taxon>Pseudomonadati</taxon>
        <taxon>Candidatus Kapaibacteriota</taxon>
        <taxon>Candidatus Kapaibacteriia</taxon>
        <taxon>Candidatus Kapaibacteriales</taxon>
        <taxon>Candidatus Kapaibacteriaceae</taxon>
        <taxon>Candidatus Kapaibacterium</taxon>
    </lineage>
</organism>
<evidence type="ECO:0000313" key="1">
    <source>
        <dbReference type="EMBL" id="OJX59886.1"/>
    </source>
</evidence>
<sequence length="224" mass="23908">MPLIGGDTIGFYRHAYWLWRGPQSGSIAKYTSDDAASYSVELVKQTTGQRMALLDTFRISQSGASTPCVYTWYPLASKVRYIIPSNITDTTFACIRINVYTSGATNDTYSRSDNFGPTNSRYFIGNPYFNNFMAVVNAENACTASSSGCGMVVTNGTPGSVNAAVSSNSITEVRAFSQNGYMVNSASVTSWPSTHALTTGAGLFIVCGLNSSGTVVCTSTMLVP</sequence>
<dbReference type="Proteomes" id="UP000184233">
    <property type="component" value="Unassembled WGS sequence"/>
</dbReference>
<name>A0A1M3L3G3_9BACT</name>
<comment type="caution">
    <text evidence="1">The sequence shown here is derived from an EMBL/GenBank/DDBJ whole genome shotgun (WGS) entry which is preliminary data.</text>
</comment>
<dbReference type="AlphaFoldDB" id="A0A1M3L3G3"/>
<dbReference type="EMBL" id="MKVH01000008">
    <property type="protein sequence ID" value="OJX59886.1"/>
    <property type="molecule type" value="Genomic_DNA"/>
</dbReference>
<evidence type="ECO:0000313" key="2">
    <source>
        <dbReference type="Proteomes" id="UP000184233"/>
    </source>
</evidence>
<reference evidence="1 2" key="1">
    <citation type="submission" date="2016-09" db="EMBL/GenBank/DDBJ databases">
        <title>Genome-resolved meta-omics ties microbial dynamics to process performance in biotechnology for thiocyanate degradation.</title>
        <authorList>
            <person name="Kantor R.S."/>
            <person name="Huddy R.J."/>
            <person name="Iyer R."/>
            <person name="Thomas B.C."/>
            <person name="Brown C.T."/>
            <person name="Anantharaman K."/>
            <person name="Tringe S."/>
            <person name="Hettich R.L."/>
            <person name="Harrison S.T."/>
            <person name="Banfield J.F."/>
        </authorList>
    </citation>
    <scope>NUCLEOTIDE SEQUENCE [LARGE SCALE GENOMIC DNA]</scope>
    <source>
        <strain evidence="1">59-99</strain>
    </source>
</reference>
<protein>
    <submittedName>
        <fullName evidence="1">Uncharacterized protein</fullName>
    </submittedName>
</protein>
<gene>
    <name evidence="1" type="ORF">BGO89_07745</name>
</gene>